<name>A0A5M9ZDD2_9BIFI</name>
<dbReference type="InterPro" id="IPR025051">
    <property type="entry name" value="DUF3990"/>
</dbReference>
<gene>
    <name evidence="1" type="ORF">EMB92_08510</name>
</gene>
<reference evidence="1 2" key="1">
    <citation type="journal article" date="2019" name="Syst. Appl. Microbiol.">
        <title>Characterization of Bifidobacterium species in feaces of the Egyptian fruit bat: Description of B. vespertilionis sp. nov. and B. rousetti sp. nov.</title>
        <authorList>
            <person name="Modesto M."/>
            <person name="Satti M."/>
            <person name="Watanabe K."/>
            <person name="Puglisi E."/>
            <person name="Morelli L."/>
            <person name="Huang C.-H."/>
            <person name="Liou J.-S."/>
            <person name="Miyashita M."/>
            <person name="Tamura T."/>
            <person name="Saito S."/>
            <person name="Mori K."/>
            <person name="Huang L."/>
            <person name="Sciavilla P."/>
            <person name="Sandri C."/>
            <person name="Spiezio C."/>
            <person name="Vitali F."/>
            <person name="Cavalieri D."/>
            <person name="Perpetuini G."/>
            <person name="Tofalo R."/>
            <person name="Bonetti A."/>
            <person name="Arita M."/>
            <person name="Mattarelli P."/>
        </authorList>
    </citation>
    <scope>NUCLEOTIDE SEQUENCE [LARGE SCALE GENOMIC DNA]</scope>
    <source>
        <strain evidence="1 2">RST27</strain>
    </source>
</reference>
<comment type="caution">
    <text evidence="1">The sequence shown here is derived from an EMBL/GenBank/DDBJ whole genome shotgun (WGS) entry which is preliminary data.</text>
</comment>
<dbReference type="EMBL" id="RZJP01000003">
    <property type="protein sequence ID" value="KAA8815977.1"/>
    <property type="molecule type" value="Genomic_DNA"/>
</dbReference>
<evidence type="ECO:0000313" key="1">
    <source>
        <dbReference type="EMBL" id="KAA8815977.1"/>
    </source>
</evidence>
<protein>
    <submittedName>
        <fullName evidence="1">DUF3990 domain-containing protein</fullName>
    </submittedName>
</protein>
<dbReference type="AlphaFoldDB" id="A0A5M9ZDD2"/>
<dbReference type="Proteomes" id="UP000326060">
    <property type="component" value="Unassembled WGS sequence"/>
</dbReference>
<evidence type="ECO:0000313" key="2">
    <source>
        <dbReference type="Proteomes" id="UP000326060"/>
    </source>
</evidence>
<organism evidence="1 2">
    <name type="scientific">Bifidobacterium callitrichos</name>
    <dbReference type="NCBI Taxonomy" id="762209"/>
    <lineage>
        <taxon>Bacteria</taxon>
        <taxon>Bacillati</taxon>
        <taxon>Actinomycetota</taxon>
        <taxon>Actinomycetes</taxon>
        <taxon>Bifidobacteriales</taxon>
        <taxon>Bifidobacteriaceae</taxon>
        <taxon>Bifidobacterium</taxon>
    </lineage>
</organism>
<accession>A0A5M9ZDD2</accession>
<sequence>MKLYHGSDCVIESPDISFSRKNLDFGPGFYATSFRQQAERWALRRSMRSGGTAVINVFDFSQTTDLNILTFDDDRSWVEFVCDCRRGGLPPAGTDIVYGGVADDKVYMAIDMYFRGLWDMDTTLRALKFYGRNDQYCFVTQSAIDHALAFAESYEVER</sequence>
<dbReference type="RefSeq" id="WP_150394514.1">
    <property type="nucleotide sequence ID" value="NZ_RZJP01000003.1"/>
</dbReference>
<dbReference type="Pfam" id="PF13151">
    <property type="entry name" value="DUF3990"/>
    <property type="match status" value="1"/>
</dbReference>
<proteinExistence type="predicted"/>